<keyword evidence="2" id="KW-1185">Reference proteome</keyword>
<proteinExistence type="predicted"/>
<evidence type="ECO:0000313" key="2">
    <source>
        <dbReference type="Proteomes" id="UP000309997"/>
    </source>
</evidence>
<reference evidence="1 2" key="1">
    <citation type="journal article" date="2024" name="Plant Biotechnol. J.">
        <title>Genome and CRISPR/Cas9 system of a widespread forest tree (Populus alba) in the world.</title>
        <authorList>
            <person name="Liu Y.J."/>
            <person name="Jiang P.F."/>
            <person name="Han X.M."/>
            <person name="Li X.Y."/>
            <person name="Wang H.M."/>
            <person name="Wang Y.J."/>
            <person name="Wang X.X."/>
            <person name="Zeng Q.Y."/>
        </authorList>
    </citation>
    <scope>NUCLEOTIDE SEQUENCE [LARGE SCALE GENOMIC DNA]</scope>
    <source>
        <strain evidence="2">cv. PAL-ZL1</strain>
    </source>
</reference>
<name>A0ACC4AWT2_POPAL</name>
<organism evidence="1 2">
    <name type="scientific">Populus alba</name>
    <name type="common">White poplar</name>
    <dbReference type="NCBI Taxonomy" id="43335"/>
    <lineage>
        <taxon>Eukaryota</taxon>
        <taxon>Viridiplantae</taxon>
        <taxon>Streptophyta</taxon>
        <taxon>Embryophyta</taxon>
        <taxon>Tracheophyta</taxon>
        <taxon>Spermatophyta</taxon>
        <taxon>Magnoliopsida</taxon>
        <taxon>eudicotyledons</taxon>
        <taxon>Gunneridae</taxon>
        <taxon>Pentapetalae</taxon>
        <taxon>rosids</taxon>
        <taxon>fabids</taxon>
        <taxon>Malpighiales</taxon>
        <taxon>Salicaceae</taxon>
        <taxon>Saliceae</taxon>
        <taxon>Populus</taxon>
    </lineage>
</organism>
<dbReference type="Proteomes" id="UP000309997">
    <property type="component" value="Unassembled WGS sequence"/>
</dbReference>
<sequence length="88" mass="9839">MSKQVHLRDLSKKQEEASIALTVLYMEARSMESMPMRMAQTTIASSRPVSSMEMQSYHEAKSLVFNFNGSLAGLTQEGSGSFRLDFDV</sequence>
<protein>
    <submittedName>
        <fullName evidence="1">Uncharacterized protein</fullName>
    </submittedName>
</protein>
<accession>A0ACC4AWT2</accession>
<gene>
    <name evidence="1" type="ORF">D5086_027601</name>
</gene>
<comment type="caution">
    <text evidence="1">The sequence shown here is derived from an EMBL/GenBank/DDBJ whole genome shotgun (WGS) entry which is preliminary data.</text>
</comment>
<evidence type="ECO:0000313" key="1">
    <source>
        <dbReference type="EMBL" id="KAL3570352.1"/>
    </source>
</evidence>
<dbReference type="EMBL" id="RCHU02000015">
    <property type="protein sequence ID" value="KAL3570352.1"/>
    <property type="molecule type" value="Genomic_DNA"/>
</dbReference>